<dbReference type="Pfam" id="PF00378">
    <property type="entry name" value="ECH_1"/>
    <property type="match status" value="1"/>
</dbReference>
<evidence type="ECO:0000256" key="3">
    <source>
        <dbReference type="ARBA" id="ARBA00023235"/>
    </source>
</evidence>
<gene>
    <name evidence="4" type="ORF">PGLA2088_LOCUS32924</name>
</gene>
<dbReference type="EMBL" id="CAJNNW010030522">
    <property type="protein sequence ID" value="CAE8703689.1"/>
    <property type="molecule type" value="Genomic_DNA"/>
</dbReference>
<dbReference type="SUPFAM" id="SSF52096">
    <property type="entry name" value="ClpP/crotonase"/>
    <property type="match status" value="1"/>
</dbReference>
<proteinExistence type="predicted"/>
<dbReference type="InterPro" id="IPR051053">
    <property type="entry name" value="ECH/Chromodomain_protein"/>
</dbReference>
<evidence type="ECO:0008006" key="6">
    <source>
        <dbReference type="Google" id="ProtNLM"/>
    </source>
</evidence>
<feature type="non-terminal residue" evidence="4">
    <location>
        <position position="1"/>
    </location>
</feature>
<keyword evidence="3" id="KW-0413">Isomerase</keyword>
<dbReference type="Proteomes" id="UP000626109">
    <property type="component" value="Unassembled WGS sequence"/>
</dbReference>
<dbReference type="GO" id="GO:0004165">
    <property type="term" value="F:delta(3)-delta(2)-enoyl-CoA isomerase activity"/>
    <property type="evidence" value="ECO:0007669"/>
    <property type="project" value="UniProtKB-ARBA"/>
</dbReference>
<dbReference type="Gene3D" id="3.90.226.10">
    <property type="entry name" value="2-enoyl-CoA Hydratase, Chain A, domain 1"/>
    <property type="match status" value="1"/>
</dbReference>
<name>A0A813KH59_POLGL</name>
<protein>
    <recommendedName>
        <fullName evidence="6">3-hydroxyisobutyryl-CoA hydrolase</fullName>
    </recommendedName>
</protein>
<sequence length="226" mass="24165">MATASPRVPKAVPAGSFPEAPAFLDEAGLSQNGSVLVYYGAHEKEGVAYELKSIAWRLLEDVGVAIAAYNAPKSLHCLSPNQQMETFLVLEHAKRDPRVRALVWTGTGVKAFNSGMALKGDLKVQVPEEVVKAYGARGMAPEVGDLVLQSQTKAFWDFPKPLIMAVNGLAVGGGANIALASFGDMVLCSKEARFMYPFAKLGFTPELGSSMVMPFLIGMAKAKELM</sequence>
<dbReference type="GO" id="GO:0005777">
    <property type="term" value="C:peroxisome"/>
    <property type="evidence" value="ECO:0007669"/>
    <property type="project" value="UniProtKB-SubCell"/>
</dbReference>
<accession>A0A813KH59</accession>
<evidence type="ECO:0000256" key="1">
    <source>
        <dbReference type="ARBA" id="ARBA00004275"/>
    </source>
</evidence>
<comment type="subcellular location">
    <subcellularLocation>
        <location evidence="1">Peroxisome</location>
    </subcellularLocation>
</comment>
<evidence type="ECO:0000313" key="5">
    <source>
        <dbReference type="Proteomes" id="UP000626109"/>
    </source>
</evidence>
<dbReference type="AlphaFoldDB" id="A0A813KH59"/>
<dbReference type="InterPro" id="IPR001753">
    <property type="entry name" value="Enoyl-CoA_hydra/iso"/>
</dbReference>
<dbReference type="PANTHER" id="PTHR43684">
    <property type="match status" value="1"/>
</dbReference>
<organism evidence="4 5">
    <name type="scientific">Polarella glacialis</name>
    <name type="common">Dinoflagellate</name>
    <dbReference type="NCBI Taxonomy" id="89957"/>
    <lineage>
        <taxon>Eukaryota</taxon>
        <taxon>Sar</taxon>
        <taxon>Alveolata</taxon>
        <taxon>Dinophyceae</taxon>
        <taxon>Suessiales</taxon>
        <taxon>Suessiaceae</taxon>
        <taxon>Polarella</taxon>
    </lineage>
</organism>
<dbReference type="CDD" id="cd06558">
    <property type="entry name" value="crotonase-like"/>
    <property type="match status" value="1"/>
</dbReference>
<keyword evidence="2" id="KW-0576">Peroxisome</keyword>
<evidence type="ECO:0000256" key="2">
    <source>
        <dbReference type="ARBA" id="ARBA00023140"/>
    </source>
</evidence>
<comment type="caution">
    <text evidence="4">The sequence shown here is derived from an EMBL/GenBank/DDBJ whole genome shotgun (WGS) entry which is preliminary data.</text>
</comment>
<dbReference type="PANTHER" id="PTHR43684:SF1">
    <property type="entry name" value="ENOYL-COA DELTA ISOMERASE 2"/>
    <property type="match status" value="1"/>
</dbReference>
<reference evidence="4" key="1">
    <citation type="submission" date="2021-02" db="EMBL/GenBank/DDBJ databases">
        <authorList>
            <person name="Dougan E. K."/>
            <person name="Rhodes N."/>
            <person name="Thang M."/>
            <person name="Chan C."/>
        </authorList>
    </citation>
    <scope>NUCLEOTIDE SEQUENCE</scope>
</reference>
<dbReference type="InterPro" id="IPR029045">
    <property type="entry name" value="ClpP/crotonase-like_dom_sf"/>
</dbReference>
<evidence type="ECO:0000313" key="4">
    <source>
        <dbReference type="EMBL" id="CAE8703689.1"/>
    </source>
</evidence>